<proteinExistence type="predicted"/>
<name>A0A0D6PED2_9PROT</name>
<reference evidence="1 2" key="1">
    <citation type="submission" date="2012-11" db="EMBL/GenBank/DDBJ databases">
        <title>Whole genome sequence of Acidocella aminolytica 101 = DSM 11237.</title>
        <authorList>
            <person name="Azuma Y."/>
            <person name="Higashiura N."/>
            <person name="Hirakawa H."/>
            <person name="Matsushita K."/>
        </authorList>
    </citation>
    <scope>NUCLEOTIDE SEQUENCE [LARGE SCALE GENOMIC DNA]</scope>
    <source>
        <strain evidence="2">101 / DSM 11237</strain>
    </source>
</reference>
<dbReference type="EMBL" id="BANC01000035">
    <property type="protein sequence ID" value="GAN80042.1"/>
    <property type="molecule type" value="Genomic_DNA"/>
</dbReference>
<dbReference type="Proteomes" id="UP000032668">
    <property type="component" value="Unassembled WGS sequence"/>
</dbReference>
<dbReference type="OrthoDB" id="9905110at2"/>
<protein>
    <submittedName>
        <fullName evidence="1">Uncharacterized protein</fullName>
    </submittedName>
</protein>
<dbReference type="AlphaFoldDB" id="A0A0D6PED2"/>
<comment type="caution">
    <text evidence="1">The sequence shown here is derived from an EMBL/GenBank/DDBJ whole genome shotgun (WGS) entry which is preliminary data.</text>
</comment>
<evidence type="ECO:0000313" key="2">
    <source>
        <dbReference type="Proteomes" id="UP000032668"/>
    </source>
</evidence>
<dbReference type="RefSeq" id="WP_048878465.1">
    <property type="nucleotide sequence ID" value="NZ_BANC01000035.1"/>
</dbReference>
<sequence length="148" mass="16684">MSATVEANEKLVCAILAEQVAHLRDRMDASAAFDLLWRTTALLSWLSGLLTDINRQAVQPSPVLERERAEAITEIGEIRRQLDHLAFVEAQRQDFARQIADCVIVALERMSEAKMPEGAHFSSSDLAKLYVSDDQRQLHEEVLKRLQG</sequence>
<organism evidence="1 2">
    <name type="scientific">Acidocella aminolytica 101 = DSM 11237</name>
    <dbReference type="NCBI Taxonomy" id="1120923"/>
    <lineage>
        <taxon>Bacteria</taxon>
        <taxon>Pseudomonadati</taxon>
        <taxon>Pseudomonadota</taxon>
        <taxon>Alphaproteobacteria</taxon>
        <taxon>Acetobacterales</taxon>
        <taxon>Acidocellaceae</taxon>
        <taxon>Acidocella</taxon>
    </lineage>
</organism>
<gene>
    <name evidence="1" type="ORF">Aam_035_049</name>
</gene>
<dbReference type="STRING" id="1120923.SAMN02746095_02047"/>
<accession>A0A0D6PED2</accession>
<evidence type="ECO:0000313" key="1">
    <source>
        <dbReference type="EMBL" id="GAN80042.1"/>
    </source>
</evidence>
<keyword evidence="2" id="KW-1185">Reference proteome</keyword>